<dbReference type="Gene3D" id="3.40.390.10">
    <property type="entry name" value="Collagenase (Catalytic Domain)"/>
    <property type="match status" value="1"/>
</dbReference>
<dbReference type="PROSITE" id="PS51885">
    <property type="entry name" value="NEPRILYSIN"/>
    <property type="match status" value="1"/>
</dbReference>
<dbReference type="AlphaFoldDB" id="A0A0D6M5Z0"/>
<evidence type="ECO:0000313" key="11">
    <source>
        <dbReference type="Proteomes" id="UP000054495"/>
    </source>
</evidence>
<dbReference type="SUPFAM" id="SSF55486">
    <property type="entry name" value="Metalloproteases ('zincins'), catalytic domain"/>
    <property type="match status" value="1"/>
</dbReference>
<keyword evidence="7" id="KW-0482">Metalloprotease</keyword>
<evidence type="ECO:0000256" key="7">
    <source>
        <dbReference type="ARBA" id="ARBA00023049"/>
    </source>
</evidence>
<keyword evidence="4" id="KW-0479">Metal-binding</keyword>
<evidence type="ECO:0000256" key="5">
    <source>
        <dbReference type="ARBA" id="ARBA00022801"/>
    </source>
</evidence>
<protein>
    <submittedName>
        <fullName evidence="10">Peptidase family M13</fullName>
    </submittedName>
</protein>
<proteinExistence type="inferred from homology"/>
<evidence type="ECO:0000256" key="1">
    <source>
        <dbReference type="ARBA" id="ARBA00001947"/>
    </source>
</evidence>
<keyword evidence="5" id="KW-0378">Hydrolase</keyword>
<dbReference type="PRINTS" id="PR00786">
    <property type="entry name" value="NEPRILYSIN"/>
</dbReference>
<dbReference type="GO" id="GO:0046872">
    <property type="term" value="F:metal ion binding"/>
    <property type="evidence" value="ECO:0007669"/>
    <property type="project" value="UniProtKB-KW"/>
</dbReference>
<dbReference type="InterPro" id="IPR042089">
    <property type="entry name" value="Peptidase_M13_dom_2"/>
</dbReference>
<evidence type="ECO:0000313" key="10">
    <source>
        <dbReference type="EMBL" id="EPB79569.1"/>
    </source>
</evidence>
<evidence type="ECO:0000256" key="2">
    <source>
        <dbReference type="ARBA" id="ARBA00007357"/>
    </source>
</evidence>
<keyword evidence="3" id="KW-0645">Protease</keyword>
<dbReference type="PANTHER" id="PTHR11733:SF239">
    <property type="entry name" value="NEPRILYSIN-11"/>
    <property type="match status" value="1"/>
</dbReference>
<name>A0A0D6M5Z0_9BILA</name>
<evidence type="ECO:0000256" key="6">
    <source>
        <dbReference type="ARBA" id="ARBA00022833"/>
    </source>
</evidence>
<organism evidence="10 11">
    <name type="scientific">Ancylostoma ceylanicum</name>
    <dbReference type="NCBI Taxonomy" id="53326"/>
    <lineage>
        <taxon>Eukaryota</taxon>
        <taxon>Metazoa</taxon>
        <taxon>Ecdysozoa</taxon>
        <taxon>Nematoda</taxon>
        <taxon>Chromadorea</taxon>
        <taxon>Rhabditida</taxon>
        <taxon>Rhabditina</taxon>
        <taxon>Rhabditomorpha</taxon>
        <taxon>Strongyloidea</taxon>
        <taxon>Ancylostomatidae</taxon>
        <taxon>Ancylostomatinae</taxon>
        <taxon>Ancylostoma</taxon>
    </lineage>
</organism>
<dbReference type="InterPro" id="IPR000718">
    <property type="entry name" value="Peptidase_M13"/>
</dbReference>
<dbReference type="MEROPS" id="M13.A16"/>
<dbReference type="GO" id="GO:0005886">
    <property type="term" value="C:plasma membrane"/>
    <property type="evidence" value="ECO:0007669"/>
    <property type="project" value="TreeGrafter"/>
</dbReference>
<dbReference type="InterPro" id="IPR008753">
    <property type="entry name" value="Peptidase_M13_N"/>
</dbReference>
<evidence type="ECO:0000256" key="4">
    <source>
        <dbReference type="ARBA" id="ARBA00022723"/>
    </source>
</evidence>
<dbReference type="PANTHER" id="PTHR11733">
    <property type="entry name" value="ZINC METALLOPROTEASE FAMILY M13 NEPRILYSIN-RELATED"/>
    <property type="match status" value="1"/>
</dbReference>
<dbReference type="EMBL" id="KE124792">
    <property type="protein sequence ID" value="EPB79569.1"/>
    <property type="molecule type" value="Genomic_DNA"/>
</dbReference>
<gene>
    <name evidence="10" type="ORF">ANCCEY_01389</name>
</gene>
<dbReference type="GO" id="GO:0004222">
    <property type="term" value="F:metalloendopeptidase activity"/>
    <property type="evidence" value="ECO:0007669"/>
    <property type="project" value="InterPro"/>
</dbReference>
<keyword evidence="6" id="KW-0862">Zinc</keyword>
<dbReference type="Gene3D" id="1.10.1380.10">
    <property type="entry name" value="Neutral endopeptidase , domain2"/>
    <property type="match status" value="1"/>
</dbReference>
<comment type="cofactor">
    <cofactor evidence="1">
        <name>Zn(2+)</name>
        <dbReference type="ChEBI" id="CHEBI:29105"/>
    </cofactor>
</comment>
<evidence type="ECO:0000259" key="8">
    <source>
        <dbReference type="Pfam" id="PF01431"/>
    </source>
</evidence>
<dbReference type="InterPro" id="IPR024079">
    <property type="entry name" value="MetalloPept_cat_dom_sf"/>
</dbReference>
<comment type="similarity">
    <text evidence="2">Belongs to the peptidase M13 family.</text>
</comment>
<keyword evidence="11" id="KW-1185">Reference proteome</keyword>
<dbReference type="CDD" id="cd08662">
    <property type="entry name" value="M13"/>
    <property type="match status" value="1"/>
</dbReference>
<evidence type="ECO:0000259" key="9">
    <source>
        <dbReference type="Pfam" id="PF05649"/>
    </source>
</evidence>
<feature type="domain" description="Peptidase M13 N-terminal" evidence="9">
    <location>
        <begin position="104"/>
        <end position="502"/>
    </location>
</feature>
<dbReference type="Pfam" id="PF01431">
    <property type="entry name" value="Peptidase_M13"/>
    <property type="match status" value="1"/>
</dbReference>
<dbReference type="InterPro" id="IPR018497">
    <property type="entry name" value="Peptidase_M13_C"/>
</dbReference>
<dbReference type="Pfam" id="PF05649">
    <property type="entry name" value="Peptidase_M13_N"/>
    <property type="match status" value="1"/>
</dbReference>
<feature type="domain" description="Peptidase M13 C-terminal" evidence="8">
    <location>
        <begin position="562"/>
        <end position="769"/>
    </location>
</feature>
<dbReference type="Proteomes" id="UP000054495">
    <property type="component" value="Unassembled WGS sequence"/>
</dbReference>
<reference evidence="10 11" key="1">
    <citation type="submission" date="2013-05" db="EMBL/GenBank/DDBJ databases">
        <title>Draft genome of the parasitic nematode Anyclostoma ceylanicum.</title>
        <authorList>
            <person name="Mitreva M."/>
        </authorList>
    </citation>
    <scope>NUCLEOTIDE SEQUENCE [LARGE SCALE GENOMIC DNA]</scope>
</reference>
<dbReference type="GO" id="GO:0016485">
    <property type="term" value="P:protein processing"/>
    <property type="evidence" value="ECO:0007669"/>
    <property type="project" value="TreeGrafter"/>
</dbReference>
<sequence>MAGPEQMQFEGGEKTLVKARNRSMVARANVVREDSDVSRRSARLAFCCTFSCDIKYGQERINLVQGSAVVKKDGCPMKVFGNVLLVKAVTANVPINAMNTSVNPCEDFYEFACGAWNEYHPIPDDMSGFGTFSFVREQVRLQLRVLLEQEVTSESKSINMARIAYKTCMNKTQLDDLKTSLLFETLSELGYWPLIQNAWKRDNFNLTDLLALARRDYGAESFFQIYVYADAKNTSRNTLTVDQGTLSLGRGARDYYLNSTLFANHMVAYRKYFLEIVKILQEDAKVAHNSSAIGDSIDAVIAFEKKLAEIVVPEDERRNSTRLYNKRKIADLYNYMDDINWVIYFRQIAPSEMVGLFSNETEIIVAEIEYLEKASKLIKETDSELLANYIVWRVVQASVRLLDERFENIKQDFSRVMTGQQQRSPRWKDCAQVPSSVLPLAAGAVYVQAHFNSDDKREALEMIKKLLESFADLVSQNDWMDETTKKIAIEKANSMINNIGYPNITNDIKKLDEQYDELYILPEDTYYSLMKKAVIWMQKKEFRKLLKPFDRHDFEVSPAVVNAFYSPEKNAITFPAGILQPPFFSGSFPKAVNYGAIGAVIGHEITHGFDDQGSQYDKDGNLHNWWSARSLESFDERRRCIVEQYGNYTVPKINMKVNGKLTQGENIADNGGVKEAFKVLGAYEKYVATEGEEPRLPGLQHYTNTQIFFLSYAHFWCGQKKEAAAVQQVMTDEHSPELFRVSGVLSNLREFAEAFSCPKGSSLNPEQRCVANSMINNIGYPNITNDIKKLDEQYDELYILPEDTYYSLMKKAVIWMQKKEFLRKVESIGVSIFATGPPEVEESPMWAALLKKL</sequence>
<evidence type="ECO:0000256" key="3">
    <source>
        <dbReference type="ARBA" id="ARBA00022670"/>
    </source>
</evidence>
<accession>A0A0D6M5Z0</accession>